<evidence type="ECO:0000313" key="2">
    <source>
        <dbReference type="Proteomes" id="UP000267900"/>
    </source>
</evidence>
<dbReference type="EMBL" id="CP034587">
    <property type="protein sequence ID" value="AZQ70303.1"/>
    <property type="molecule type" value="Genomic_DNA"/>
</dbReference>
<sequence>MSDTQSAGRLADLAELERRYGGTFTGADREQAEAALDDASAIVRAYGNPSWGAVVDGRPRPVPAAVKAIVLAVAERRVRNPEGFVSESAGEYSYRMPEQGAVGGSLSKGEQLLIERLSGRSALRSLETVRAVALTDRCAGYPYPDPSDQRGLV</sequence>
<dbReference type="AlphaFoldDB" id="A0A3Q9FU15"/>
<evidence type="ECO:0000313" key="1">
    <source>
        <dbReference type="EMBL" id="AZQ70303.1"/>
    </source>
</evidence>
<evidence type="ECO:0008006" key="3">
    <source>
        <dbReference type="Google" id="ProtNLM"/>
    </source>
</evidence>
<reference evidence="1 2" key="1">
    <citation type="submission" date="2018-12" db="EMBL/GenBank/DDBJ databases">
        <title>The whole draft genome of Streptomyce luteoverticillatus CGMCC 15060.</title>
        <authorList>
            <person name="Feng Z."/>
            <person name="Chen G."/>
            <person name="Zhang J."/>
            <person name="Zhu H."/>
            <person name="Yu X."/>
            <person name="Zhang W."/>
            <person name="Zhang X."/>
        </authorList>
    </citation>
    <scope>NUCLEOTIDE SEQUENCE [LARGE SCALE GENOMIC DNA]</scope>
    <source>
        <strain evidence="1 2">CGMCC 15060</strain>
    </source>
</reference>
<name>A0A3Q9FU15_STRLT</name>
<dbReference type="OrthoDB" id="4194480at2"/>
<organism evidence="1 2">
    <name type="scientific">Streptomyces luteoverticillatus</name>
    <name type="common">Streptoverticillium luteoverticillatus</name>
    <dbReference type="NCBI Taxonomy" id="66425"/>
    <lineage>
        <taxon>Bacteria</taxon>
        <taxon>Bacillati</taxon>
        <taxon>Actinomycetota</taxon>
        <taxon>Actinomycetes</taxon>
        <taxon>Kitasatosporales</taxon>
        <taxon>Streptomycetaceae</taxon>
        <taxon>Streptomyces</taxon>
    </lineage>
</organism>
<dbReference type="RefSeq" id="WP_126912868.1">
    <property type="nucleotide sequence ID" value="NZ_CP034587.1"/>
</dbReference>
<proteinExistence type="predicted"/>
<dbReference type="Proteomes" id="UP000267900">
    <property type="component" value="Chromosome"/>
</dbReference>
<gene>
    <name evidence="1" type="ORF">EKH77_02900</name>
</gene>
<keyword evidence="2" id="KW-1185">Reference proteome</keyword>
<accession>A0A3Q9FU15</accession>
<protein>
    <recommendedName>
        <fullName evidence="3">Head-to-tail adaptor</fullName>
    </recommendedName>
</protein>